<sequence length="270" mass="29344">MSQRGLEALLRPKSIAVIGASMKPDRAGCLMMRNLLAGGFNGPVMPVTPAYKAVQGVLAWPDVQSLPFVPDLAVLCTHAKRNLELLESLGQKGCKTCIILSSPPEQQPELLACASRYQMRILGPNSLGLLAPWQGLHASFSPVPIRKGKLAFISQSAAVSNTILDWAQQREMGFSYFIALGDSLDIDVDELLDFLARDSKTSAILLYLEHLSDARRFVSASRSASRNKPILVIKSGRSPAAQRLLHSRSGMDPAWDAAIQRAGLLRVQDT</sequence>
<dbReference type="Pfam" id="PF13380">
    <property type="entry name" value="CoA_binding_2"/>
    <property type="match status" value="1"/>
</dbReference>
<dbReference type="GO" id="GO:0016740">
    <property type="term" value="F:transferase activity"/>
    <property type="evidence" value="ECO:0007669"/>
    <property type="project" value="UniProtKB-KW"/>
</dbReference>
<dbReference type="InterPro" id="IPR032875">
    <property type="entry name" value="Succ_CoA_lig_flav_dom"/>
</dbReference>
<dbReference type="SUPFAM" id="SSF51735">
    <property type="entry name" value="NAD(P)-binding Rossmann-fold domains"/>
    <property type="match status" value="1"/>
</dbReference>
<proteinExistence type="predicted"/>
<feature type="domain" description="CoA-binding" evidence="1">
    <location>
        <begin position="9"/>
        <end position="104"/>
    </location>
</feature>
<organism evidence="2 3">
    <name type="scientific">Enterobacter hormaechei</name>
    <dbReference type="NCBI Taxonomy" id="158836"/>
    <lineage>
        <taxon>Bacteria</taxon>
        <taxon>Pseudomonadati</taxon>
        <taxon>Pseudomonadota</taxon>
        <taxon>Gammaproteobacteria</taxon>
        <taxon>Enterobacterales</taxon>
        <taxon>Enterobacteriaceae</taxon>
        <taxon>Enterobacter</taxon>
        <taxon>Enterobacter cloacae complex</taxon>
    </lineage>
</organism>
<dbReference type="AlphaFoldDB" id="A0A6L3XA09"/>
<keyword evidence="2" id="KW-0808">Transferase</keyword>
<evidence type="ECO:0000313" key="3">
    <source>
        <dbReference type="Proteomes" id="UP000476281"/>
    </source>
</evidence>
<protein>
    <submittedName>
        <fullName evidence="2">Protein lysine acetyltransferase</fullName>
    </submittedName>
</protein>
<dbReference type="Pfam" id="PF13607">
    <property type="entry name" value="Succ_CoA_lig"/>
    <property type="match status" value="1"/>
</dbReference>
<dbReference type="PANTHER" id="PTHR42793:SF1">
    <property type="entry name" value="PEPTIDYL-LYSINE N-ACETYLTRANSFERASE PATZ"/>
    <property type="match status" value="1"/>
</dbReference>
<dbReference type="InterPro" id="IPR036291">
    <property type="entry name" value="NAD(P)-bd_dom_sf"/>
</dbReference>
<dbReference type="InterPro" id="IPR003781">
    <property type="entry name" value="CoA-bd"/>
</dbReference>
<reference evidence="2 3" key="1">
    <citation type="submission" date="2019-09" db="EMBL/GenBank/DDBJ databases">
        <title>Reversal of blaTEM antimicrobial resistance by CRISPR-Cas9 in clinical E. coli and other Enterobacteriaceae strains.</title>
        <authorList>
            <person name="Tagliaferri T."/>
            <person name="Guimaraes N."/>
            <person name="Pereira M."/>
            <person name="Felicori L."/>
            <person name="Horz H.-P."/>
            <person name="Santos S."/>
            <person name="Mendes T."/>
        </authorList>
    </citation>
    <scope>NUCLEOTIDE SEQUENCE [LARGE SCALE GENOMIC DNA]</scope>
    <source>
        <strain evidence="2 3">E2_blaTEM_MG</strain>
    </source>
</reference>
<dbReference type="Gene3D" id="3.40.50.261">
    <property type="entry name" value="Succinyl-CoA synthetase domains"/>
    <property type="match status" value="1"/>
</dbReference>
<dbReference type="Proteomes" id="UP000476281">
    <property type="component" value="Unassembled WGS sequence"/>
</dbReference>
<dbReference type="SUPFAM" id="SSF52210">
    <property type="entry name" value="Succinyl-CoA synthetase domains"/>
    <property type="match status" value="1"/>
</dbReference>
<dbReference type="InterPro" id="IPR016102">
    <property type="entry name" value="Succinyl-CoA_synth-like"/>
</dbReference>
<comment type="caution">
    <text evidence="2">The sequence shown here is derived from an EMBL/GenBank/DDBJ whole genome shotgun (WGS) entry which is preliminary data.</text>
</comment>
<dbReference type="Gene3D" id="3.40.50.720">
    <property type="entry name" value="NAD(P)-binding Rossmann-like Domain"/>
    <property type="match status" value="1"/>
</dbReference>
<evidence type="ECO:0000313" key="2">
    <source>
        <dbReference type="EMBL" id="KAB2485878.1"/>
    </source>
</evidence>
<dbReference type="EMBL" id="WBSZ01001591">
    <property type="protein sequence ID" value="KAB2485878.1"/>
    <property type="molecule type" value="Genomic_DNA"/>
</dbReference>
<feature type="non-terminal residue" evidence="2">
    <location>
        <position position="270"/>
    </location>
</feature>
<evidence type="ECO:0000259" key="1">
    <source>
        <dbReference type="SMART" id="SM00881"/>
    </source>
</evidence>
<gene>
    <name evidence="2" type="primary">pat</name>
    <name evidence="2" type="ORF">F9C29_27705</name>
</gene>
<name>A0A6L3XA09_9ENTR</name>
<dbReference type="SMART" id="SM00881">
    <property type="entry name" value="CoA_binding"/>
    <property type="match status" value="1"/>
</dbReference>
<dbReference type="PANTHER" id="PTHR42793">
    <property type="entry name" value="COA BINDING DOMAIN CONTAINING PROTEIN"/>
    <property type="match status" value="1"/>
</dbReference>
<accession>A0A6L3XA09</accession>